<proteinExistence type="predicted"/>
<protein>
    <submittedName>
        <fullName evidence="1">Uncharacterized protein</fullName>
    </submittedName>
</protein>
<name>A0A2U2C241_9BACT</name>
<reference evidence="1 2" key="1">
    <citation type="submission" date="2018-05" db="EMBL/GenBank/DDBJ databases">
        <title>Antimicrobial susceptibility testing and genomic analysis of Arcobacter skirrowii strains and one Arcobacter butzleri isolated from German poultry farms.</title>
        <authorList>
            <person name="Haenel I."/>
            <person name="Hotzel H."/>
            <person name="Tomaso H."/>
            <person name="Busch A."/>
        </authorList>
    </citation>
    <scope>NUCLEOTIDE SEQUENCE [LARGE SCALE GENOMIC DNA]</scope>
    <source>
        <strain evidence="2">v</strain>
    </source>
</reference>
<gene>
    <name evidence="1" type="ORF">DF188_00015</name>
</gene>
<accession>A0A2U2C241</accession>
<comment type="caution">
    <text evidence="1">The sequence shown here is derived from an EMBL/GenBank/DDBJ whole genome shotgun (WGS) entry which is preliminary data.</text>
</comment>
<dbReference type="RefSeq" id="WP_109158104.1">
    <property type="nucleotide sequence ID" value="NZ_QEYI01000001.1"/>
</dbReference>
<dbReference type="Proteomes" id="UP000245014">
    <property type="component" value="Unassembled WGS sequence"/>
</dbReference>
<organism evidence="1 2">
    <name type="scientific">Aliarcobacter skirrowii</name>
    <dbReference type="NCBI Taxonomy" id="28200"/>
    <lineage>
        <taxon>Bacteria</taxon>
        <taxon>Pseudomonadati</taxon>
        <taxon>Campylobacterota</taxon>
        <taxon>Epsilonproteobacteria</taxon>
        <taxon>Campylobacterales</taxon>
        <taxon>Arcobacteraceae</taxon>
        <taxon>Aliarcobacter</taxon>
    </lineage>
</organism>
<dbReference type="EMBL" id="QEYI01000001">
    <property type="protein sequence ID" value="PWE23101.1"/>
    <property type="molecule type" value="Genomic_DNA"/>
</dbReference>
<evidence type="ECO:0000313" key="1">
    <source>
        <dbReference type="EMBL" id="PWE23101.1"/>
    </source>
</evidence>
<dbReference type="AlphaFoldDB" id="A0A2U2C241"/>
<dbReference type="STRING" id="28200.GCA_001572935_00885"/>
<evidence type="ECO:0000313" key="2">
    <source>
        <dbReference type="Proteomes" id="UP000245014"/>
    </source>
</evidence>
<sequence>MINILKIVALGVAGFALLVYLTAPKEFLEPKNKNIELNYSSLPIYLDVIAGNSNTKKDEIFKDFPIYLVVLNHDSLAVFKDLEKISDKNIVFVANISNTPWLIKKMAVEGELEKLYKDSKITLINDSNGEFVKALGLKDNSMNSYFVYKINKDLTIDSVFSKKVKMGALQDGISKDEIKVEIIEFLNELKKY</sequence>